<evidence type="ECO:0000313" key="2">
    <source>
        <dbReference type="Proteomes" id="UP000215559"/>
    </source>
</evidence>
<protein>
    <submittedName>
        <fullName evidence="1">Uncharacterized protein</fullName>
    </submittedName>
</protein>
<sequence length="203" mass="21654">MADQVELEVLGRQVTASNKVDGIIADPFKCGTETDVVPEAVPLHPGVGNHPDSHDDRVIAAEFITCQAAICHDRMGPWRGGPFGLALDEGIGECRKANEVLLVVEVAPNAEARLEAIGIGPEVSYPECGHELLSMRDDAQRTPDHRDTGIMVTRRFDPQPDVINAPKSIAIGPSLVYPGDSHVSLASRPRETDLGGGIVANIV</sequence>
<organism evidence="1 2">
    <name type="scientific">candidate division WOR-3 bacterium JGI_Cruoil_03_51_56</name>
    <dbReference type="NCBI Taxonomy" id="1973747"/>
    <lineage>
        <taxon>Bacteria</taxon>
        <taxon>Bacteria division WOR-3</taxon>
    </lineage>
</organism>
<proteinExistence type="predicted"/>
<dbReference type="Proteomes" id="UP000215559">
    <property type="component" value="Unassembled WGS sequence"/>
</dbReference>
<dbReference type="AlphaFoldDB" id="A0A235BT28"/>
<reference evidence="1 2" key="1">
    <citation type="submission" date="2017-07" db="EMBL/GenBank/DDBJ databases">
        <title>Recovery of genomes from metagenomes via a dereplication, aggregation, and scoring strategy.</title>
        <authorList>
            <person name="Sieber C.M."/>
            <person name="Probst A.J."/>
            <person name="Sharrar A."/>
            <person name="Thomas B.C."/>
            <person name="Hess M."/>
            <person name="Tringe S.G."/>
            <person name="Banfield J.F."/>
        </authorList>
    </citation>
    <scope>NUCLEOTIDE SEQUENCE [LARGE SCALE GENOMIC DNA]</scope>
    <source>
        <strain evidence="1">JGI_Cruoil_03_51_56</strain>
    </source>
</reference>
<evidence type="ECO:0000313" key="1">
    <source>
        <dbReference type="EMBL" id="OYD15478.1"/>
    </source>
</evidence>
<name>A0A235BT28_UNCW3</name>
<comment type="caution">
    <text evidence="1">The sequence shown here is derived from an EMBL/GenBank/DDBJ whole genome shotgun (WGS) entry which is preliminary data.</text>
</comment>
<gene>
    <name evidence="1" type="ORF">CH330_05605</name>
</gene>
<accession>A0A235BT28</accession>
<dbReference type="EMBL" id="NOZP01000099">
    <property type="protein sequence ID" value="OYD15478.1"/>
    <property type="molecule type" value="Genomic_DNA"/>
</dbReference>